<dbReference type="Proteomes" id="UP000008983">
    <property type="component" value="Unassembled WGS sequence"/>
</dbReference>
<sequence length="523" mass="61805">MKINKSFLVQNDTNSQIFSNQNLQKTPLKSQKGTTKSLAEQSILKDKENIFQTSQNRLNYDNTLENDINYLNLDQINDELDNNMNNMIILMNRRKALVFAKKQKILIQQEERIQQIQLTNAHQLQKYLLEINEENSNEDQNIQNLINATANQTPKMQKIIQQVVNDLTANQERKSIELSRSSDFWETNKHFENQIDVQLQKLRHFDQELDKINLQIQDFCKNLDNIEDNIRDLLINKTENHVVKAEPFFQHKKKYQNTLKQLLLQRNKIKDDKISTIYNIVKMLSDLKALRQERISDLGNVFGIKDADDSTFKINYYMDFLDQLENLAKIEDNLYILEQNEDELLKEIELSSKEVFIKIFNYKVLILIQKSEAMFAEFVKRSSDEAKFFCDLNENLSRRLILQSAIEYFLSYSNLAGMDNIDIKNIIQKFKQSITFMKPLIEEDQAIKQGLKKTNDTIDTFQNILKAISSEKDRQKELVRLLENGQKLKEEEENKNEIIREIELEITKKNNKNTIQKKIQKIY</sequence>
<dbReference type="RefSeq" id="XP_004032258.1">
    <property type="nucleotide sequence ID" value="XM_004032210.1"/>
</dbReference>
<accession>G0QVT3</accession>
<name>G0QVT3_ICHMU</name>
<feature type="coiled-coil region" evidence="1">
    <location>
        <begin position="209"/>
        <end position="272"/>
    </location>
</feature>
<feature type="coiled-coil region" evidence="1">
    <location>
        <begin position="475"/>
        <end position="508"/>
    </location>
</feature>
<dbReference type="eggNOG" id="ENOG502SKZW">
    <property type="taxonomic scope" value="Eukaryota"/>
</dbReference>
<proteinExistence type="predicted"/>
<dbReference type="AlphaFoldDB" id="G0QVT3"/>
<dbReference type="GeneID" id="14906787"/>
<evidence type="ECO:0000313" key="2">
    <source>
        <dbReference type="EMBL" id="EGR30671.1"/>
    </source>
</evidence>
<organism evidence="2 3">
    <name type="scientific">Ichthyophthirius multifiliis</name>
    <name type="common">White spot disease agent</name>
    <name type="synonym">Ich</name>
    <dbReference type="NCBI Taxonomy" id="5932"/>
    <lineage>
        <taxon>Eukaryota</taxon>
        <taxon>Sar</taxon>
        <taxon>Alveolata</taxon>
        <taxon>Ciliophora</taxon>
        <taxon>Intramacronucleata</taxon>
        <taxon>Oligohymenophorea</taxon>
        <taxon>Hymenostomatida</taxon>
        <taxon>Ophryoglenina</taxon>
        <taxon>Ichthyophthirius</taxon>
    </lineage>
</organism>
<keyword evidence="1" id="KW-0175">Coiled coil</keyword>
<reference evidence="2 3" key="1">
    <citation type="submission" date="2011-07" db="EMBL/GenBank/DDBJ databases">
        <authorList>
            <person name="Coyne R."/>
            <person name="Brami D."/>
            <person name="Johnson J."/>
            <person name="Hostetler J."/>
            <person name="Hannick L."/>
            <person name="Clark T."/>
            <person name="Cassidy-Hanley D."/>
            <person name="Inman J."/>
        </authorList>
    </citation>
    <scope>NUCLEOTIDE SEQUENCE [LARGE SCALE GENOMIC DNA]</scope>
    <source>
        <strain evidence="2 3">G5</strain>
    </source>
</reference>
<dbReference type="OMA" id="LLHDYDQ"/>
<dbReference type="InParanoid" id="G0QVT3"/>
<keyword evidence="3" id="KW-1185">Reference proteome</keyword>
<dbReference type="STRING" id="857967.G0QVT3"/>
<gene>
    <name evidence="2" type="ORF">IMG5_126270</name>
</gene>
<dbReference type="EMBL" id="GL983960">
    <property type="protein sequence ID" value="EGR30671.1"/>
    <property type="molecule type" value="Genomic_DNA"/>
</dbReference>
<evidence type="ECO:0000313" key="3">
    <source>
        <dbReference type="Proteomes" id="UP000008983"/>
    </source>
</evidence>
<dbReference type="OrthoDB" id="295121at2759"/>
<protein>
    <submittedName>
        <fullName evidence="2">Uncharacterized protein</fullName>
    </submittedName>
</protein>
<evidence type="ECO:0000256" key="1">
    <source>
        <dbReference type="SAM" id="Coils"/>
    </source>
</evidence>